<evidence type="ECO:0000313" key="2">
    <source>
        <dbReference type="Proteomes" id="UP000008204"/>
    </source>
</evidence>
<accession>B7JVL6</accession>
<dbReference type="HOGENOM" id="CLU_2422014_0_0_3"/>
<dbReference type="Proteomes" id="UP000008204">
    <property type="component" value="Chromosome"/>
</dbReference>
<gene>
    <name evidence="1" type="ordered locus">PCC8801_0495</name>
</gene>
<dbReference type="EMBL" id="CP001287">
    <property type="protein sequence ID" value="ACK64587.1"/>
    <property type="molecule type" value="Genomic_DNA"/>
</dbReference>
<dbReference type="AlphaFoldDB" id="B7JVL6"/>
<protein>
    <submittedName>
        <fullName evidence="1">Uncharacterized protein</fullName>
    </submittedName>
</protein>
<sequence length="91" mass="10650">MSISTFGKQLNIPEQYRQTVESFLYDNYITMLIEYVASLHNTGAISYNTCEYLIRELYSKTIEQMVERQIDQKLEKMAVKLNKKALSMSIV</sequence>
<keyword evidence="2" id="KW-1185">Reference proteome</keyword>
<evidence type="ECO:0000313" key="1">
    <source>
        <dbReference type="EMBL" id="ACK64587.1"/>
    </source>
</evidence>
<dbReference type="KEGG" id="cyp:PCC8801_0495"/>
<organism evidence="1 2">
    <name type="scientific">Rippkaea orientalis (strain PCC 8801 / RF-1)</name>
    <name type="common">Cyanothece sp. (strain PCC 8801)</name>
    <dbReference type="NCBI Taxonomy" id="41431"/>
    <lineage>
        <taxon>Bacteria</taxon>
        <taxon>Bacillati</taxon>
        <taxon>Cyanobacteriota</taxon>
        <taxon>Cyanophyceae</taxon>
        <taxon>Oscillatoriophycideae</taxon>
        <taxon>Chroococcales</taxon>
        <taxon>Aphanothecaceae</taxon>
        <taxon>Rippkaea</taxon>
        <taxon>Rippkaea orientalis</taxon>
    </lineage>
</organism>
<dbReference type="OrthoDB" id="583244at2"/>
<name>B7JVL6_RIPO1</name>
<dbReference type="eggNOG" id="ENOG5030R1B">
    <property type="taxonomic scope" value="Bacteria"/>
</dbReference>
<dbReference type="RefSeq" id="WP_012593864.1">
    <property type="nucleotide sequence ID" value="NC_011726.1"/>
</dbReference>
<reference evidence="2" key="1">
    <citation type="journal article" date="2011" name="MBio">
        <title>Novel metabolic attributes of the genus Cyanothece, comprising a group of unicellular nitrogen-fixing Cyanobacteria.</title>
        <authorList>
            <person name="Bandyopadhyay A."/>
            <person name="Elvitigala T."/>
            <person name="Welsh E."/>
            <person name="Stockel J."/>
            <person name="Liberton M."/>
            <person name="Min H."/>
            <person name="Sherman L.A."/>
            <person name="Pakrasi H.B."/>
        </authorList>
    </citation>
    <scope>NUCLEOTIDE SEQUENCE [LARGE SCALE GENOMIC DNA]</scope>
    <source>
        <strain evidence="2">PCC 8801</strain>
    </source>
</reference>
<dbReference type="STRING" id="41431.PCC8801_0495"/>
<proteinExistence type="predicted"/>